<dbReference type="OrthoDB" id="59470at2759"/>
<dbReference type="GO" id="GO:0006457">
    <property type="term" value="P:protein folding"/>
    <property type="evidence" value="ECO:0007669"/>
    <property type="project" value="TreeGrafter"/>
</dbReference>
<evidence type="ECO:0000313" key="4">
    <source>
        <dbReference type="Proteomes" id="UP000326396"/>
    </source>
</evidence>
<protein>
    <recommendedName>
        <fullName evidence="2">Thioredoxin domain-containing protein</fullName>
    </recommendedName>
</protein>
<name>A0A5N6Q549_9ASTR</name>
<dbReference type="InterPro" id="IPR017937">
    <property type="entry name" value="Thioredoxin_CS"/>
</dbReference>
<keyword evidence="1" id="KW-0732">Signal</keyword>
<dbReference type="Gene3D" id="3.40.30.10">
    <property type="entry name" value="Glutaredoxin"/>
    <property type="match status" value="1"/>
</dbReference>
<dbReference type="FunFam" id="3.40.30.10:FF:000244">
    <property type="entry name" value="Sulfhydryl oxidase"/>
    <property type="match status" value="1"/>
</dbReference>
<comment type="caution">
    <text evidence="3">The sequence shown here is derived from an EMBL/GenBank/DDBJ whole genome shotgun (WGS) entry which is preliminary data.</text>
</comment>
<gene>
    <name evidence="3" type="ORF">E3N88_01946</name>
</gene>
<dbReference type="AlphaFoldDB" id="A0A5N6Q549"/>
<keyword evidence="4" id="KW-1185">Reference proteome</keyword>
<dbReference type="Proteomes" id="UP000326396">
    <property type="component" value="Linkage Group LG1"/>
</dbReference>
<sequence length="260" mass="29662">MSSLFNLFSTSLLLWILSSLPSSSALLTTGGVDQPDFAVDLNITNFDEVLRDTPAVFAVVEFFAHWCPACRNYKPQFEKVARLFNGANAVHPGIILMVRVDCACKINTKLCDRFSVNHYPSMYWGPASKFVGGGWNGKNEKTEIRPIDDGRTADRLLKWINTQLESLYSFEDDKYENDHLVNSTVLDPEQISPRHTVRPDAVKVVVLHVFDEFYDSTSIFQDIFRPNETKERRERLLQVSKKIKSISFITSVSKNINFEL</sequence>
<dbReference type="InterPro" id="IPR013766">
    <property type="entry name" value="Thioredoxin_domain"/>
</dbReference>
<dbReference type="PROSITE" id="PS51352">
    <property type="entry name" value="THIOREDOXIN_2"/>
    <property type="match status" value="1"/>
</dbReference>
<organism evidence="3 4">
    <name type="scientific">Mikania micrantha</name>
    <name type="common">bitter vine</name>
    <dbReference type="NCBI Taxonomy" id="192012"/>
    <lineage>
        <taxon>Eukaryota</taxon>
        <taxon>Viridiplantae</taxon>
        <taxon>Streptophyta</taxon>
        <taxon>Embryophyta</taxon>
        <taxon>Tracheophyta</taxon>
        <taxon>Spermatophyta</taxon>
        <taxon>Magnoliopsida</taxon>
        <taxon>eudicotyledons</taxon>
        <taxon>Gunneridae</taxon>
        <taxon>Pentapetalae</taxon>
        <taxon>asterids</taxon>
        <taxon>campanulids</taxon>
        <taxon>Asterales</taxon>
        <taxon>Asteraceae</taxon>
        <taxon>Asteroideae</taxon>
        <taxon>Heliantheae alliance</taxon>
        <taxon>Eupatorieae</taxon>
        <taxon>Mikania</taxon>
    </lineage>
</organism>
<dbReference type="PROSITE" id="PS00194">
    <property type="entry name" value="THIOREDOXIN_1"/>
    <property type="match status" value="1"/>
</dbReference>
<dbReference type="PANTHER" id="PTHR22897">
    <property type="entry name" value="QUIESCIN Q6-RELATED SULFHYDRYL OXIDASE"/>
    <property type="match status" value="1"/>
</dbReference>
<dbReference type="GO" id="GO:0005615">
    <property type="term" value="C:extracellular space"/>
    <property type="evidence" value="ECO:0007669"/>
    <property type="project" value="TreeGrafter"/>
</dbReference>
<dbReference type="Pfam" id="PF00085">
    <property type="entry name" value="Thioredoxin"/>
    <property type="match status" value="1"/>
</dbReference>
<dbReference type="GO" id="GO:0016971">
    <property type="term" value="F:flavin-dependent sulfhydryl oxidase activity"/>
    <property type="evidence" value="ECO:0007669"/>
    <property type="project" value="InterPro"/>
</dbReference>
<feature type="signal peptide" evidence="1">
    <location>
        <begin position="1"/>
        <end position="25"/>
    </location>
</feature>
<accession>A0A5N6Q549</accession>
<dbReference type="InterPro" id="IPR039798">
    <property type="entry name" value="Sulfhydryl_oxidase"/>
</dbReference>
<dbReference type="GO" id="GO:0003756">
    <property type="term" value="F:protein disulfide isomerase activity"/>
    <property type="evidence" value="ECO:0007669"/>
    <property type="project" value="TreeGrafter"/>
</dbReference>
<dbReference type="SUPFAM" id="SSF52833">
    <property type="entry name" value="Thioredoxin-like"/>
    <property type="match status" value="1"/>
</dbReference>
<feature type="chain" id="PRO_5024452984" description="Thioredoxin domain-containing protein" evidence="1">
    <location>
        <begin position="26"/>
        <end position="260"/>
    </location>
</feature>
<reference evidence="3 4" key="1">
    <citation type="submission" date="2019-05" db="EMBL/GenBank/DDBJ databases">
        <title>Mikania micrantha, genome provides insights into the molecular mechanism of rapid growth.</title>
        <authorList>
            <person name="Liu B."/>
        </authorList>
    </citation>
    <scope>NUCLEOTIDE SEQUENCE [LARGE SCALE GENOMIC DNA]</scope>
    <source>
        <strain evidence="3">NLD-2019</strain>
        <tissue evidence="3">Leaf</tissue>
    </source>
</reference>
<evidence type="ECO:0000256" key="1">
    <source>
        <dbReference type="SAM" id="SignalP"/>
    </source>
</evidence>
<dbReference type="GO" id="GO:0000139">
    <property type="term" value="C:Golgi membrane"/>
    <property type="evidence" value="ECO:0007669"/>
    <property type="project" value="TreeGrafter"/>
</dbReference>
<dbReference type="EMBL" id="SZYD01000001">
    <property type="protein sequence ID" value="KAD7478810.1"/>
    <property type="molecule type" value="Genomic_DNA"/>
</dbReference>
<evidence type="ECO:0000313" key="3">
    <source>
        <dbReference type="EMBL" id="KAD7478810.1"/>
    </source>
</evidence>
<evidence type="ECO:0000259" key="2">
    <source>
        <dbReference type="PROSITE" id="PS51352"/>
    </source>
</evidence>
<dbReference type="PANTHER" id="PTHR22897:SF24">
    <property type="entry name" value="SULFHYDRYL OXIDASE"/>
    <property type="match status" value="1"/>
</dbReference>
<feature type="domain" description="Thioredoxin" evidence="2">
    <location>
        <begin position="28"/>
        <end position="165"/>
    </location>
</feature>
<dbReference type="InterPro" id="IPR036249">
    <property type="entry name" value="Thioredoxin-like_sf"/>
</dbReference>
<proteinExistence type="predicted"/>